<keyword evidence="1" id="KW-0812">Transmembrane</keyword>
<evidence type="ECO:0000313" key="3">
    <source>
        <dbReference type="Proteomes" id="UP000230052"/>
    </source>
</evidence>
<accession>A0A2J0KQM5</accession>
<organism evidence="2 3">
    <name type="scientific">Candidatus Aquitaenariimonas noxiae</name>
    <dbReference type="NCBI Taxonomy" id="1974741"/>
    <lineage>
        <taxon>Bacteria</taxon>
        <taxon>Pseudomonadati</taxon>
        <taxon>Candidatus Omnitrophota</taxon>
        <taxon>Candidatus Aquitaenariimonas</taxon>
    </lineage>
</organism>
<feature type="transmembrane region" description="Helical" evidence="1">
    <location>
        <begin position="72"/>
        <end position="91"/>
    </location>
</feature>
<evidence type="ECO:0000256" key="1">
    <source>
        <dbReference type="SAM" id="Phobius"/>
    </source>
</evidence>
<dbReference type="AlphaFoldDB" id="A0A2J0KQM5"/>
<dbReference type="Proteomes" id="UP000230052">
    <property type="component" value="Unassembled WGS sequence"/>
</dbReference>
<reference evidence="2 3" key="1">
    <citation type="submission" date="2017-09" db="EMBL/GenBank/DDBJ databases">
        <title>Depth-based differentiation of microbial function through sediment-hosted aquifers and enrichment of novel symbionts in the deep terrestrial subsurface.</title>
        <authorList>
            <person name="Probst A.J."/>
            <person name="Ladd B."/>
            <person name="Jarett J.K."/>
            <person name="Geller-Mcgrath D.E."/>
            <person name="Sieber C.M."/>
            <person name="Emerson J.B."/>
            <person name="Anantharaman K."/>
            <person name="Thomas B.C."/>
            <person name="Malmstrom R."/>
            <person name="Stieglmeier M."/>
            <person name="Klingl A."/>
            <person name="Woyke T."/>
            <person name="Ryan C.M."/>
            <person name="Banfield J.F."/>
        </authorList>
    </citation>
    <scope>NUCLEOTIDE SEQUENCE [LARGE SCALE GENOMIC DNA]</scope>
    <source>
        <strain evidence="2">CG07_land_8_20_14_0_80_42_15</strain>
    </source>
</reference>
<keyword evidence="1" id="KW-1133">Transmembrane helix</keyword>
<feature type="transmembrane region" description="Helical" evidence="1">
    <location>
        <begin position="12"/>
        <end position="33"/>
    </location>
</feature>
<evidence type="ECO:0000313" key="2">
    <source>
        <dbReference type="EMBL" id="PIU40928.1"/>
    </source>
</evidence>
<dbReference type="EMBL" id="PEWV01000075">
    <property type="protein sequence ID" value="PIU40928.1"/>
    <property type="molecule type" value="Genomic_DNA"/>
</dbReference>
<protein>
    <submittedName>
        <fullName evidence="2">Uncharacterized protein</fullName>
    </submittedName>
</protein>
<name>A0A2J0KQM5_9BACT</name>
<sequence length="92" mass="10790">MKESKTEKHRILVTFAFTMFLIITAVWILYAILGHKILESIYKGATPIPFLNALFKSKEEYPLAFYFNKADIIFDRIIIAELFIILFFLIIV</sequence>
<gene>
    <name evidence="2" type="ORF">COS99_08485</name>
</gene>
<proteinExistence type="predicted"/>
<comment type="caution">
    <text evidence="2">The sequence shown here is derived from an EMBL/GenBank/DDBJ whole genome shotgun (WGS) entry which is preliminary data.</text>
</comment>
<keyword evidence="1" id="KW-0472">Membrane</keyword>